<feature type="region of interest" description="Disordered" evidence="1">
    <location>
        <begin position="113"/>
        <end position="141"/>
    </location>
</feature>
<reference evidence="2" key="1">
    <citation type="submission" date="2020-05" db="EMBL/GenBank/DDBJ databases">
        <title>Phylogenomic resolution of chytrid fungi.</title>
        <authorList>
            <person name="Stajich J.E."/>
            <person name="Amses K."/>
            <person name="Simmons R."/>
            <person name="Seto K."/>
            <person name="Myers J."/>
            <person name="Bonds A."/>
            <person name="Quandt C.A."/>
            <person name="Barry K."/>
            <person name="Liu P."/>
            <person name="Grigoriev I."/>
            <person name="Longcore J.E."/>
            <person name="James T.Y."/>
        </authorList>
    </citation>
    <scope>NUCLEOTIDE SEQUENCE</scope>
    <source>
        <strain evidence="2">JEL0513</strain>
    </source>
</reference>
<dbReference type="Proteomes" id="UP001211907">
    <property type="component" value="Unassembled WGS sequence"/>
</dbReference>
<feature type="non-terminal residue" evidence="2">
    <location>
        <position position="1"/>
    </location>
</feature>
<accession>A0AAD5XDQ5</accession>
<dbReference type="EMBL" id="JADGJH010002265">
    <property type="protein sequence ID" value="KAJ3100690.1"/>
    <property type="molecule type" value="Genomic_DNA"/>
</dbReference>
<sequence length="244" mass="27501">MSVSIDFTRHKRHVSCHDKFGASYVTEMKKSLVASVSQDFKASNATLFSDSKSGDSFYGYRCLIRRESSIEIQSKAFLQVNSLNDKSEHSEIQEMSLPKLGFDATKTINKYKIDDPEDSNTANESPITPLPTSIGIGSPTAIVHNSKPSRIERFRKTVEMKMPIVVVSQDQFYGNTRFDPQVFNAWYRRDGFDPPIHGDNLVATLYTMTVDPQDSKVKMSGIPRNINYVKALGFPVIDRETLLC</sequence>
<evidence type="ECO:0000313" key="3">
    <source>
        <dbReference type="Proteomes" id="UP001211907"/>
    </source>
</evidence>
<evidence type="ECO:0000313" key="2">
    <source>
        <dbReference type="EMBL" id="KAJ3100690.1"/>
    </source>
</evidence>
<protein>
    <submittedName>
        <fullName evidence="2">Uncharacterized protein</fullName>
    </submittedName>
</protein>
<evidence type="ECO:0000256" key="1">
    <source>
        <dbReference type="SAM" id="MobiDB-lite"/>
    </source>
</evidence>
<comment type="caution">
    <text evidence="2">The sequence shown here is derived from an EMBL/GenBank/DDBJ whole genome shotgun (WGS) entry which is preliminary data.</text>
</comment>
<dbReference type="AlphaFoldDB" id="A0AAD5XDQ5"/>
<proteinExistence type="predicted"/>
<name>A0AAD5XDQ5_9FUNG</name>
<keyword evidence="3" id="KW-1185">Reference proteome</keyword>
<organism evidence="2 3">
    <name type="scientific">Physocladia obscura</name>
    <dbReference type="NCBI Taxonomy" id="109957"/>
    <lineage>
        <taxon>Eukaryota</taxon>
        <taxon>Fungi</taxon>
        <taxon>Fungi incertae sedis</taxon>
        <taxon>Chytridiomycota</taxon>
        <taxon>Chytridiomycota incertae sedis</taxon>
        <taxon>Chytridiomycetes</taxon>
        <taxon>Chytridiales</taxon>
        <taxon>Chytriomycetaceae</taxon>
        <taxon>Physocladia</taxon>
    </lineage>
</organism>
<gene>
    <name evidence="2" type="ORF">HK100_004669</name>
</gene>